<evidence type="ECO:0008006" key="4">
    <source>
        <dbReference type="Google" id="ProtNLM"/>
    </source>
</evidence>
<keyword evidence="3" id="KW-1185">Reference proteome</keyword>
<dbReference type="STRING" id="1231657.A0A1Y1YWX7"/>
<feature type="compositionally biased region" description="Polar residues" evidence="1">
    <location>
        <begin position="159"/>
        <end position="174"/>
    </location>
</feature>
<proteinExistence type="predicted"/>
<evidence type="ECO:0000313" key="3">
    <source>
        <dbReference type="Proteomes" id="UP000193144"/>
    </source>
</evidence>
<dbReference type="AlphaFoldDB" id="A0A1Y1YWX7"/>
<dbReference type="OrthoDB" id="5369841at2759"/>
<evidence type="ECO:0000313" key="2">
    <source>
        <dbReference type="EMBL" id="ORY02563.1"/>
    </source>
</evidence>
<feature type="compositionally biased region" description="Polar residues" evidence="1">
    <location>
        <begin position="396"/>
        <end position="408"/>
    </location>
</feature>
<sequence length="587" mass="62850">MDPESVAFTPRDDLWRFQGEMLRVQQSQAELADRVARLERRHEDDSRLKNVWGTSSPFPSVLGGTPQQVPLQQPTAEHFSHFDDHSSNLIGNLQLDADDEPRRIGTTSRANSVRFDETANHGHWAHASRSSLDLIPRTGSGMGGHLMSERSYSHKSDGRQSSAGHSVHSATSGRANSLTGFGLNPPLEPPGLAPGLFILGPVPAIIRCWLNTNFKHDSLLYAAVCSGSYTSYLDIGLIDGLGFRDQITTHDDGSRKIKLSVYLPEAIPVSVSSRSHSPAPQLPSLGVDFTVIERNEVSDTKSIQVFLGSDMLRTHNADILFSSNQLTLYDDDQVKIQIPLVRPEDERTFKSLYITSGSLSASRSEPTPGKPLHALSDTGTTGGDSTTGGALERPATGTTKSNGSARTPSSDDGGSAGRRSLEQRPFLGLSTNRTEAKNATESSPASAAPRSGTSPGIWGNWRRDTDKSGAGTVEGVDPIGSTGSYQRRDTGIKVLKPTTKSGTRTMSTSISQTSSPATTGQSRFFDEGRRRTSNADGSEAGEPQPMLKRSVSGEKAKENPPALTKTRSANPVGGASAFAWLNTGGSK</sequence>
<dbReference type="Proteomes" id="UP000193144">
    <property type="component" value="Unassembled WGS sequence"/>
</dbReference>
<comment type="caution">
    <text evidence="2">The sequence shown here is derived from an EMBL/GenBank/DDBJ whole genome shotgun (WGS) entry which is preliminary data.</text>
</comment>
<organism evidence="2 3">
    <name type="scientific">Clohesyomyces aquaticus</name>
    <dbReference type="NCBI Taxonomy" id="1231657"/>
    <lineage>
        <taxon>Eukaryota</taxon>
        <taxon>Fungi</taxon>
        <taxon>Dikarya</taxon>
        <taxon>Ascomycota</taxon>
        <taxon>Pezizomycotina</taxon>
        <taxon>Dothideomycetes</taxon>
        <taxon>Pleosporomycetidae</taxon>
        <taxon>Pleosporales</taxon>
        <taxon>Lindgomycetaceae</taxon>
        <taxon>Clohesyomyces</taxon>
    </lineage>
</organism>
<evidence type="ECO:0000256" key="1">
    <source>
        <dbReference type="SAM" id="MobiDB-lite"/>
    </source>
</evidence>
<feature type="region of interest" description="Disordered" evidence="1">
    <location>
        <begin position="357"/>
        <end position="575"/>
    </location>
</feature>
<feature type="region of interest" description="Disordered" evidence="1">
    <location>
        <begin position="135"/>
        <end position="174"/>
    </location>
</feature>
<name>A0A1Y1YWX7_9PLEO</name>
<dbReference type="EMBL" id="MCFA01000156">
    <property type="protein sequence ID" value="ORY02563.1"/>
    <property type="molecule type" value="Genomic_DNA"/>
</dbReference>
<accession>A0A1Y1YWX7</accession>
<feature type="compositionally biased region" description="Basic and acidic residues" evidence="1">
    <location>
        <begin position="147"/>
        <end position="158"/>
    </location>
</feature>
<gene>
    <name evidence="2" type="ORF">BCR34DRAFT_80653</name>
</gene>
<reference evidence="2 3" key="1">
    <citation type="submission" date="2016-07" db="EMBL/GenBank/DDBJ databases">
        <title>Pervasive Adenine N6-methylation of Active Genes in Fungi.</title>
        <authorList>
            <consortium name="DOE Joint Genome Institute"/>
            <person name="Mondo S.J."/>
            <person name="Dannebaum R.O."/>
            <person name="Kuo R.C."/>
            <person name="Labutti K."/>
            <person name="Haridas S."/>
            <person name="Kuo A."/>
            <person name="Salamov A."/>
            <person name="Ahrendt S.R."/>
            <person name="Lipzen A."/>
            <person name="Sullivan W."/>
            <person name="Andreopoulos W.B."/>
            <person name="Clum A."/>
            <person name="Lindquist E."/>
            <person name="Daum C."/>
            <person name="Ramamoorthy G.K."/>
            <person name="Gryganskyi A."/>
            <person name="Culley D."/>
            <person name="Magnuson J.K."/>
            <person name="James T.Y."/>
            <person name="O'Malley M.A."/>
            <person name="Stajich J.E."/>
            <person name="Spatafora J.W."/>
            <person name="Visel A."/>
            <person name="Grigoriev I.V."/>
        </authorList>
    </citation>
    <scope>NUCLEOTIDE SEQUENCE [LARGE SCALE GENOMIC DNA]</scope>
    <source>
        <strain evidence="2 3">CBS 115471</strain>
    </source>
</reference>
<feature type="compositionally biased region" description="Polar residues" evidence="1">
    <location>
        <begin position="429"/>
        <end position="445"/>
    </location>
</feature>
<feature type="compositionally biased region" description="Polar residues" evidence="1">
    <location>
        <begin position="498"/>
        <end position="522"/>
    </location>
</feature>
<protein>
    <recommendedName>
        <fullName evidence="4">Ubiquitin carboxyl-terminal hydrolase 19</fullName>
    </recommendedName>
</protein>